<evidence type="ECO:0000313" key="1">
    <source>
        <dbReference type="EMBL" id="NOV42662.1"/>
    </source>
</evidence>
<sequence>MVGPLKHSLMLFICFGSWRNSRYTFAMQYYMHYRLASLHDIHEMIFFKLFQAIPRLFGETPACDAGSKFILFILSCHVFYSQATTPTLEFLQNELLNQFALTCTGTVSGFQISLIRHPSSCF</sequence>
<dbReference type="EMBL" id="GHWJ01009929">
    <property type="protein sequence ID" value="NOV42666.1"/>
    <property type="molecule type" value="Transcribed_RNA"/>
</dbReference>
<reference evidence="1" key="1">
    <citation type="submission" date="2019-09" db="EMBL/GenBank/DDBJ databases">
        <title>Organ-specific transcriptomic study of the physiology of the cattle tick, Rhipicephalus microplus.</title>
        <authorList>
            <person name="Tirloni L."/>
            <person name="Braz G."/>
            <person name="Gandara A.C.P."/>
            <person name="Sabadin G.A."/>
            <person name="da Silva R.M."/>
            <person name="Guizzo M.G."/>
            <person name="Machado J.A."/>
            <person name="Costa E.P."/>
            <person name="Gomes H.F."/>
            <person name="Moraes J."/>
            <person name="Mota M.B.S."/>
            <person name="Mesquita R.D."/>
            <person name="Alvarenga P.H."/>
            <person name="Alves F."/>
            <person name="Seixas A."/>
            <person name="da Fonseca R.N."/>
            <person name="Fogaca A."/>
            <person name="Logullo C."/>
            <person name="Tanaka A."/>
            <person name="Daffre S."/>
            <person name="Termignoni C."/>
            <person name="Vaz I.S.Jr."/>
            <person name="Oliveira P.L."/>
            <person name="Ribeiro J.M."/>
        </authorList>
    </citation>
    <scope>NUCLEOTIDE SEQUENCE</scope>
    <source>
        <strain evidence="1">Porto Alegre</strain>
    </source>
</reference>
<name>A0A6M2D995_RHIMP</name>
<proteinExistence type="predicted"/>
<protein>
    <submittedName>
        <fullName evidence="1">Putative secreted protein ovary overexpressed</fullName>
    </submittedName>
</protein>
<dbReference type="AlphaFoldDB" id="A0A6M2D995"/>
<organism evidence="1">
    <name type="scientific">Rhipicephalus microplus</name>
    <name type="common">Cattle tick</name>
    <name type="synonym">Boophilus microplus</name>
    <dbReference type="NCBI Taxonomy" id="6941"/>
    <lineage>
        <taxon>Eukaryota</taxon>
        <taxon>Metazoa</taxon>
        <taxon>Ecdysozoa</taxon>
        <taxon>Arthropoda</taxon>
        <taxon>Chelicerata</taxon>
        <taxon>Arachnida</taxon>
        <taxon>Acari</taxon>
        <taxon>Parasitiformes</taxon>
        <taxon>Ixodida</taxon>
        <taxon>Ixodoidea</taxon>
        <taxon>Ixodidae</taxon>
        <taxon>Rhipicephalinae</taxon>
        <taxon>Rhipicephalus</taxon>
        <taxon>Boophilus</taxon>
    </lineage>
</organism>
<accession>A0A6M2D995</accession>
<dbReference type="EMBL" id="GHWJ01009925">
    <property type="protein sequence ID" value="NOV42662.1"/>
    <property type="molecule type" value="Transcribed_RNA"/>
</dbReference>